<dbReference type="CDD" id="cd09276">
    <property type="entry name" value="Rnase_HI_RT_non_LTR"/>
    <property type="match status" value="1"/>
</dbReference>
<dbReference type="InterPro" id="IPR036397">
    <property type="entry name" value="RNaseH_sf"/>
</dbReference>
<dbReference type="PROSITE" id="PS50879">
    <property type="entry name" value="RNASE_H_1"/>
    <property type="match status" value="1"/>
</dbReference>
<organism evidence="4">
    <name type="scientific">Sporisorium scitamineum</name>
    <dbReference type="NCBI Taxonomy" id="49012"/>
    <lineage>
        <taxon>Eukaryota</taxon>
        <taxon>Fungi</taxon>
        <taxon>Dikarya</taxon>
        <taxon>Basidiomycota</taxon>
        <taxon>Ustilaginomycotina</taxon>
        <taxon>Ustilaginomycetes</taxon>
        <taxon>Ustilaginales</taxon>
        <taxon>Ustilaginaceae</taxon>
        <taxon>Sporisorium</taxon>
    </lineage>
</organism>
<reference evidence="4" key="1">
    <citation type="submission" date="2014-06" db="EMBL/GenBank/DDBJ databases">
        <authorList>
            <person name="Ju J."/>
            <person name="Zhang J."/>
        </authorList>
    </citation>
    <scope>NUCLEOTIDE SEQUENCE</scope>
    <source>
        <strain evidence="4">SscI8</strain>
    </source>
</reference>
<dbReference type="AlphaFoldDB" id="A0A127ZJK4"/>
<dbReference type="InterPro" id="IPR002156">
    <property type="entry name" value="RNaseH_domain"/>
</dbReference>
<dbReference type="SUPFAM" id="SSF53098">
    <property type="entry name" value="Ribonuclease H-like"/>
    <property type="match status" value="1"/>
</dbReference>
<dbReference type="GO" id="GO:0004523">
    <property type="term" value="F:RNA-DNA hybrid ribonuclease activity"/>
    <property type="evidence" value="ECO:0007669"/>
    <property type="project" value="InterPro"/>
</dbReference>
<proteinExistence type="predicted"/>
<accession>A0A127ZJK4</accession>
<evidence type="ECO:0008006" key="5">
    <source>
        <dbReference type="Google" id="ProtNLM"/>
    </source>
</evidence>
<evidence type="ECO:0000256" key="1">
    <source>
        <dbReference type="SAM" id="MobiDB-lite"/>
    </source>
</evidence>
<name>A0A127ZJK4_9BASI</name>
<feature type="compositionally biased region" description="Basic and acidic residues" evidence="1">
    <location>
        <begin position="727"/>
        <end position="739"/>
    </location>
</feature>
<evidence type="ECO:0000259" key="3">
    <source>
        <dbReference type="PROSITE" id="PS50879"/>
    </source>
</evidence>
<dbReference type="Gene3D" id="3.30.420.10">
    <property type="entry name" value="Ribonuclease H-like superfamily/Ribonuclease H"/>
    <property type="match status" value="1"/>
</dbReference>
<gene>
    <name evidence="4" type="ORF">SPSC_06380</name>
</gene>
<dbReference type="InterPro" id="IPR000477">
    <property type="entry name" value="RT_dom"/>
</dbReference>
<feature type="region of interest" description="Disordered" evidence="1">
    <location>
        <begin position="717"/>
        <end position="758"/>
    </location>
</feature>
<feature type="domain" description="RNase H type-1" evidence="3">
    <location>
        <begin position="374"/>
        <end position="514"/>
    </location>
</feature>
<dbReference type="EMBL" id="LK056694">
    <property type="protein sequence ID" value="CDU26186.1"/>
    <property type="molecule type" value="Genomic_DNA"/>
</dbReference>
<evidence type="ECO:0000259" key="2">
    <source>
        <dbReference type="PROSITE" id="PS50878"/>
    </source>
</evidence>
<feature type="compositionally biased region" description="Polar residues" evidence="1">
    <location>
        <begin position="741"/>
        <end position="755"/>
    </location>
</feature>
<feature type="compositionally biased region" description="Acidic residues" evidence="1">
    <location>
        <begin position="802"/>
        <end position="815"/>
    </location>
</feature>
<dbReference type="InterPro" id="IPR012337">
    <property type="entry name" value="RNaseH-like_sf"/>
</dbReference>
<protein>
    <recommendedName>
        <fullName evidence="5">RNase H type-1 domain-containing protein</fullName>
    </recommendedName>
</protein>
<dbReference type="Pfam" id="PF00075">
    <property type="entry name" value="RNase_H"/>
    <property type="match status" value="1"/>
</dbReference>
<dbReference type="PROSITE" id="PS50878">
    <property type="entry name" value="RT_POL"/>
    <property type="match status" value="1"/>
</dbReference>
<evidence type="ECO:0000313" key="4">
    <source>
        <dbReference type="EMBL" id="CDU26186.1"/>
    </source>
</evidence>
<feature type="region of interest" description="Disordered" evidence="1">
    <location>
        <begin position="785"/>
        <end position="830"/>
    </location>
</feature>
<dbReference type="OrthoDB" id="3230070at2759"/>
<sequence length="874" mass="96422">MALPKSYRPISLLCVAGELSDKFSLGTKGIPQGSPLSHLLWAIYADSIFQEPYLEATPSPLMEGAYVDDIFTVIGSETISALYSDCQPWLDRIIRWAQRRGIGLDKPSFLIANNKRKLIRYKDIISRDELTVRDSARVKAQPIIKVLGNTLGHDLDLTTFIKDKCAKVIKAANHASWTLSKHAEVPPQIRMRIAKSTLYPVLNPAGALHPWWRGGRNTNKEIGLAEKAILTFVLDSRHPRHLPSGDNLAHELGQLSSPFRWRKQALLHFGRVLMNSSHASSETARECLQLVETEDPPGEEASLLDMVGTTSRHKSGTATKTSPLLLAARTFPYDDVEKVVMPRETPNRWQTLKVIIEDRDTAKGTEAKMRGRKDKRLARLYTDGAAVADKLGSAFKAFSFDGSETGEGGAKLDANHWDVMEAELYVMYLALQSTRDKQLRRVEIFSDSQHALQRLQTTWAAHRSPLQHLTQRIRDEVASLNKTSLKEITFGWIPAHSKVPGNDAADALAKKFTRIRGEVEVTSAGSYPGLKHVALDMAARTQNTYWHSTGAKSLLKLHPTFTMNDMTLLEDSHRRLTHLLLRFRTGYLMTAANIDKDDPSCICNDTSSGSAAIVEGEAGRVVYLESDSSISLQASTAAAQSSPLWGAISETGAILDDSGEVSDGLRPKLSSTTTRRAPEVVERQAAVELEEDSSLESQILPYQTWVEGGRIGAMAIEESSSSDEEAEAGHNRAPTDHRTTRSGSTPIAIASNNDRTGLHAVRRSERTRNLLLRLTTSLADDDTVNRATIEAEVPVEVSGNDPDSDSEPEEFDTDESNLTGEPLEVPGMDFAGLDLAELDSDDEEDGLESYREKSRLLSHPLSHPGWLLCHSHPA</sequence>
<feature type="domain" description="Reverse transcriptase" evidence="2">
    <location>
        <begin position="1"/>
        <end position="151"/>
    </location>
</feature>
<dbReference type="GO" id="GO:0003676">
    <property type="term" value="F:nucleic acid binding"/>
    <property type="evidence" value="ECO:0007669"/>
    <property type="project" value="InterPro"/>
</dbReference>